<dbReference type="Proteomes" id="UP001150907">
    <property type="component" value="Unassembled WGS sequence"/>
</dbReference>
<proteinExistence type="predicted"/>
<dbReference type="InterPro" id="IPR011990">
    <property type="entry name" value="TPR-like_helical_dom_sf"/>
</dbReference>
<feature type="region of interest" description="Disordered" evidence="1">
    <location>
        <begin position="136"/>
        <end position="171"/>
    </location>
</feature>
<comment type="caution">
    <text evidence="2">The sequence shown here is derived from an EMBL/GenBank/DDBJ whole genome shotgun (WGS) entry which is preliminary data.</text>
</comment>
<dbReference type="PANTHER" id="PTHR23082:SF0">
    <property type="entry name" value="GENERAL TRANSCRIPTION FACTOR 3C POLYPEPTIDE 3"/>
    <property type="match status" value="1"/>
</dbReference>
<dbReference type="GO" id="GO:0000127">
    <property type="term" value="C:transcription factor TFIIIC complex"/>
    <property type="evidence" value="ECO:0007669"/>
    <property type="project" value="TreeGrafter"/>
</dbReference>
<dbReference type="SUPFAM" id="SSF48452">
    <property type="entry name" value="TPR-like"/>
    <property type="match status" value="1"/>
</dbReference>
<protein>
    <submittedName>
        <fullName evidence="2">Transcription factor TFIIIC subunit tfc4</fullName>
    </submittedName>
</protein>
<gene>
    <name evidence="2" type="primary">TFC4</name>
    <name evidence="2" type="ORF">H4R26_000859</name>
</gene>
<reference evidence="2" key="1">
    <citation type="submission" date="2022-07" db="EMBL/GenBank/DDBJ databases">
        <title>Phylogenomic reconstructions and comparative analyses of Kickxellomycotina fungi.</title>
        <authorList>
            <person name="Reynolds N.K."/>
            <person name="Stajich J.E."/>
            <person name="Barry K."/>
            <person name="Grigoriev I.V."/>
            <person name="Crous P."/>
            <person name="Smith M.E."/>
        </authorList>
    </citation>
    <scope>NUCLEOTIDE SEQUENCE</scope>
    <source>
        <strain evidence="2">IMI 214461</strain>
    </source>
</reference>
<feature type="compositionally biased region" description="Basic residues" evidence="1">
    <location>
        <begin position="435"/>
        <end position="446"/>
    </location>
</feature>
<feature type="region of interest" description="Disordered" evidence="1">
    <location>
        <begin position="1"/>
        <end position="23"/>
    </location>
</feature>
<feature type="compositionally biased region" description="Acidic residues" evidence="1">
    <location>
        <begin position="138"/>
        <end position="147"/>
    </location>
</feature>
<keyword evidence="3" id="KW-1185">Reference proteome</keyword>
<dbReference type="PANTHER" id="PTHR23082">
    <property type="entry name" value="TRANSCRIPTION INITIATION FACTOR IIIC TFIIIC , POLYPEPTIDE 3-RELATED"/>
    <property type="match status" value="1"/>
</dbReference>
<evidence type="ECO:0000256" key="1">
    <source>
        <dbReference type="SAM" id="MobiDB-lite"/>
    </source>
</evidence>
<organism evidence="2 3">
    <name type="scientific">Coemansia thaxteri</name>
    <dbReference type="NCBI Taxonomy" id="2663907"/>
    <lineage>
        <taxon>Eukaryota</taxon>
        <taxon>Fungi</taxon>
        <taxon>Fungi incertae sedis</taxon>
        <taxon>Zoopagomycota</taxon>
        <taxon>Kickxellomycotina</taxon>
        <taxon>Kickxellomycetes</taxon>
        <taxon>Kickxellales</taxon>
        <taxon>Kickxellaceae</taxon>
        <taxon>Coemansia</taxon>
    </lineage>
</organism>
<dbReference type="EMBL" id="JANBQF010000031">
    <property type="protein sequence ID" value="KAJ2007266.1"/>
    <property type="molecule type" value="Genomic_DNA"/>
</dbReference>
<sequence>ESGAFLSDEDADDGNHTAEGNDANAFMDEEMLRDAVRSATQMLAAEGFGDMANVDFTQQQASDVLMSLHRPRDTYNTGADLFLDGESSAPLAAEQRSLTAPGTAAGRRGTRARRINYNDDVAFGALEGDDPAAFIPDSIDDDDEDGNYEGFDGSAGVKDGFGDEDDDEYSSDNSEYHMMVMQRAAQEQSSFASARKSAHKTRGKRGRPSKADNRAGGGRSRKQPQAMYSPQVQRLLGVANQNYVMQNLEDAFAVFSEVLRLDPTCGAAWKTMALIRGEQGKSSDALQLYTVAALMTPTDTDLWEQLYSMHKETISCSEEAANAGDPAAMAAYQEAIKQALLCIDHIIRYKPEYKASWWLKLDLLERAKNHKGMVKVYRSMLNADPYHMETIRKAAVFFAQTLNDVDTPVQWFVDAFDFYNRQAITLTRQVIAKSARGKNRNRRRKGANSENAASDEDDSDLDFGGDGNSDEGGSQSDGSESWAQNFLLHPDSTVSMVELDGYTYGDINMFAELRLRRSEYSAVVVDIKRSARFVQGRGRAAEWEGRELSDEFDLEYPVDAEASDAAPNELPIDLRVKLGQCRLMLDQGDSAAMHFDQLREKSVVGFDDLFMDVGETCMECGQYEVAIDIYERLRECPETNGPLAWECLAKCYRELRDLATACEFGQEVIKADPGDINMRLWLCEVYEEMGQQDLAFEMVRQAEAIQAEEQAQAAVAAAATAAHVDASGPEGLNSSAMAGTSIHGAKALLSPEFEVHSAPSAIVQFDLRKPSEVTQQRRRDAEAERSRYVTLMRNAEVAFKKLDLIKPRIDNCQDSAAIKEYCETAQRLYADWRRIGAFRTTDRTKPFRNYRNYIMTSLEGSAKEGSLDLKSAAAGQTAVQTRLAKLKKRLSKKKQAADSVLAAADDKDDFGGSTTFRGLPFDRWLDMFLMYGKCLTLGRAAEKALDMLEFVFMSNVFHSQPDKRRVIRLVMLSIAINAHVDSQLYAQMRWWCGPKPTGAIMYKLLAYVMAGSIGAMTVLTASNMYKFVRRLLDLIDEAYYSKIARNGEQVPDGLAIFGDISDESTQVIGSISDEQALTRSDVAAVHMVAAHIMSMARPGVTSMMQYTLALALVPCDATAALHAGVAYLVCSSKRSSRGASQSVLIKGLMFLQRYAELRFIDEMKAAGEYDADAVARKRGLNPVATQEIAYNFARAFHFIGMLELATEYYYRVFDLPISRLAESGNGQEASMCDLRSEAAYNLASLYVGSGAVLKARDILRKYCTI</sequence>
<feature type="region of interest" description="Disordered" evidence="1">
    <location>
        <begin position="183"/>
        <end position="229"/>
    </location>
</feature>
<dbReference type="SMART" id="SM00028">
    <property type="entry name" value="TPR"/>
    <property type="match status" value="3"/>
</dbReference>
<dbReference type="AlphaFoldDB" id="A0A9W8BN45"/>
<feature type="compositionally biased region" description="Low complexity" evidence="1">
    <location>
        <begin position="471"/>
        <end position="481"/>
    </location>
</feature>
<name>A0A9W8BN45_9FUNG</name>
<feature type="region of interest" description="Disordered" evidence="1">
    <location>
        <begin position="435"/>
        <end position="481"/>
    </location>
</feature>
<feature type="compositionally biased region" description="Acidic residues" evidence="1">
    <location>
        <begin position="453"/>
        <end position="463"/>
    </location>
</feature>
<accession>A0A9W8BN45</accession>
<dbReference type="InterPro" id="IPR039340">
    <property type="entry name" value="Tfc4/TFIIIC-102/Sfc4"/>
</dbReference>
<dbReference type="InterPro" id="IPR019734">
    <property type="entry name" value="TPR_rpt"/>
</dbReference>
<dbReference type="GO" id="GO:0006383">
    <property type="term" value="P:transcription by RNA polymerase III"/>
    <property type="evidence" value="ECO:0007669"/>
    <property type="project" value="InterPro"/>
</dbReference>
<dbReference type="Gene3D" id="1.25.40.10">
    <property type="entry name" value="Tetratricopeptide repeat domain"/>
    <property type="match status" value="2"/>
</dbReference>
<feature type="non-terminal residue" evidence="2">
    <location>
        <position position="1"/>
    </location>
</feature>
<evidence type="ECO:0000313" key="3">
    <source>
        <dbReference type="Proteomes" id="UP001150907"/>
    </source>
</evidence>
<evidence type="ECO:0000313" key="2">
    <source>
        <dbReference type="EMBL" id="KAJ2007266.1"/>
    </source>
</evidence>
<dbReference type="OrthoDB" id="9991317at2759"/>
<feature type="compositionally biased region" description="Basic residues" evidence="1">
    <location>
        <begin position="196"/>
        <end position="208"/>
    </location>
</feature>